<dbReference type="Pfam" id="PF02481">
    <property type="entry name" value="DNA_processg_A"/>
    <property type="match status" value="1"/>
</dbReference>
<evidence type="ECO:0000313" key="3">
    <source>
        <dbReference type="Proteomes" id="UP000029538"/>
    </source>
</evidence>
<dbReference type="Gene3D" id="3.40.50.450">
    <property type="match status" value="1"/>
</dbReference>
<feature type="domain" description="Smf/DprA SLOG" evidence="1">
    <location>
        <begin position="5"/>
        <end position="127"/>
    </location>
</feature>
<accession>A0A096C4L1</accession>
<comment type="caution">
    <text evidence="2">The sequence shown here is derived from an EMBL/GenBank/DDBJ whole genome shotgun (WGS) entry which is preliminary data.</text>
</comment>
<sequence length="151" mass="16919">MLMEYLGNKALLNAHKTAFLCSRQVSSMAVLRCYDWATDICKEEGVVVSGFQSKIERDVLHFLLRGKKPIIIVLARKMYATISSEWQKAMDANRLLIISTAPNAVRVSKAAAAARNRYIAELSDKIVFGYIHPDSALALLHDNYHSVSHLL</sequence>
<evidence type="ECO:0000259" key="1">
    <source>
        <dbReference type="Pfam" id="PF02481"/>
    </source>
</evidence>
<name>A0A096C4L1_9BACT</name>
<dbReference type="AlphaFoldDB" id="A0A096C4L1"/>
<evidence type="ECO:0000313" key="2">
    <source>
        <dbReference type="EMBL" id="KGF49857.1"/>
    </source>
</evidence>
<gene>
    <name evidence="2" type="ORF">HMPREF0654_03600</name>
</gene>
<organism evidence="2 3">
    <name type="scientific">Prevotella disiens DNF00882</name>
    <dbReference type="NCBI Taxonomy" id="1401075"/>
    <lineage>
        <taxon>Bacteria</taxon>
        <taxon>Pseudomonadati</taxon>
        <taxon>Bacteroidota</taxon>
        <taxon>Bacteroidia</taxon>
        <taxon>Bacteroidales</taxon>
        <taxon>Prevotellaceae</taxon>
        <taxon>Prevotella</taxon>
    </lineage>
</organism>
<protein>
    <recommendedName>
        <fullName evidence="1">Smf/DprA SLOG domain-containing protein</fullName>
    </recommendedName>
</protein>
<dbReference type="Proteomes" id="UP000029538">
    <property type="component" value="Unassembled WGS sequence"/>
</dbReference>
<dbReference type="InterPro" id="IPR057666">
    <property type="entry name" value="DrpA_SLOG"/>
</dbReference>
<reference evidence="2 3" key="1">
    <citation type="submission" date="2014-07" db="EMBL/GenBank/DDBJ databases">
        <authorList>
            <person name="McCorrison J."/>
            <person name="Sanka R."/>
            <person name="Torralba M."/>
            <person name="Gillis M."/>
            <person name="Haft D.H."/>
            <person name="Methe B."/>
            <person name="Sutton G."/>
            <person name="Nelson K.E."/>
        </authorList>
    </citation>
    <scope>NUCLEOTIDE SEQUENCE [LARGE SCALE GENOMIC DNA]</scope>
    <source>
        <strain evidence="2 3">DNF00882</strain>
    </source>
</reference>
<dbReference type="EMBL" id="JRNR01000024">
    <property type="protein sequence ID" value="KGF49857.1"/>
    <property type="molecule type" value="Genomic_DNA"/>
</dbReference>
<proteinExistence type="predicted"/>
<dbReference type="GO" id="GO:0009294">
    <property type="term" value="P:DNA-mediated transformation"/>
    <property type="evidence" value="ECO:0007669"/>
    <property type="project" value="InterPro"/>
</dbReference>